<dbReference type="Proteomes" id="UP000827092">
    <property type="component" value="Unassembled WGS sequence"/>
</dbReference>
<comment type="caution">
    <text evidence="1">The sequence shown here is derived from an EMBL/GenBank/DDBJ whole genome shotgun (WGS) entry which is preliminary data.</text>
</comment>
<dbReference type="EMBL" id="JAFNEN010000132">
    <property type="protein sequence ID" value="KAG8193059.1"/>
    <property type="molecule type" value="Genomic_DNA"/>
</dbReference>
<reference evidence="1 2" key="1">
    <citation type="journal article" date="2022" name="Nat. Ecol. Evol.">
        <title>A masculinizing supergene underlies an exaggerated male reproductive morph in a spider.</title>
        <authorList>
            <person name="Hendrickx F."/>
            <person name="De Corte Z."/>
            <person name="Sonet G."/>
            <person name="Van Belleghem S.M."/>
            <person name="Kostlbacher S."/>
            <person name="Vangestel C."/>
        </authorList>
    </citation>
    <scope>NUCLEOTIDE SEQUENCE [LARGE SCALE GENOMIC DNA]</scope>
    <source>
        <strain evidence="1">W744_W776</strain>
    </source>
</reference>
<dbReference type="PANTHER" id="PTHR33939:SF1">
    <property type="entry name" value="DUF4371 DOMAIN-CONTAINING PROTEIN"/>
    <property type="match status" value="1"/>
</dbReference>
<evidence type="ECO:0008006" key="3">
    <source>
        <dbReference type="Google" id="ProtNLM"/>
    </source>
</evidence>
<evidence type="ECO:0000313" key="2">
    <source>
        <dbReference type="Proteomes" id="UP000827092"/>
    </source>
</evidence>
<protein>
    <recommendedName>
        <fullName evidence="3">Transposase</fullName>
    </recommendedName>
</protein>
<accession>A0AAV6VAR4</accession>
<organism evidence="1 2">
    <name type="scientific">Oedothorax gibbosus</name>
    <dbReference type="NCBI Taxonomy" id="931172"/>
    <lineage>
        <taxon>Eukaryota</taxon>
        <taxon>Metazoa</taxon>
        <taxon>Ecdysozoa</taxon>
        <taxon>Arthropoda</taxon>
        <taxon>Chelicerata</taxon>
        <taxon>Arachnida</taxon>
        <taxon>Araneae</taxon>
        <taxon>Araneomorphae</taxon>
        <taxon>Entelegynae</taxon>
        <taxon>Araneoidea</taxon>
        <taxon>Linyphiidae</taxon>
        <taxon>Erigoninae</taxon>
        <taxon>Oedothorax</taxon>
    </lineage>
</organism>
<dbReference type="AlphaFoldDB" id="A0AAV6VAR4"/>
<name>A0AAV6VAR4_9ARAC</name>
<gene>
    <name evidence="1" type="ORF">JTE90_028171</name>
</gene>
<evidence type="ECO:0000313" key="1">
    <source>
        <dbReference type="EMBL" id="KAG8193059.1"/>
    </source>
</evidence>
<keyword evidence="2" id="KW-1185">Reference proteome</keyword>
<proteinExistence type="predicted"/>
<dbReference type="PANTHER" id="PTHR33939">
    <property type="entry name" value="PROTEIN CBG22215"/>
    <property type="match status" value="1"/>
</dbReference>
<sequence length="112" mass="12673">MEKHKAGQRLIVVHASNENGSVEGASLVFKSGTASGDYHGQINFDNFFKWVEEKLLPNIPPNSVIYMVNTSYHTKVLDPVPSKYSTKKKPIELLMEKNIVHNPNTKKTELYD</sequence>